<accession>A0AAE3LGH7</accession>
<evidence type="ECO:0000313" key="3">
    <source>
        <dbReference type="Proteomes" id="UP001208131"/>
    </source>
</evidence>
<keyword evidence="1" id="KW-0175">Coiled coil</keyword>
<organism evidence="2 3">
    <name type="scientific">Hominimerdicola aceti</name>
    <dbReference type="NCBI Taxonomy" id="2981726"/>
    <lineage>
        <taxon>Bacteria</taxon>
        <taxon>Bacillati</taxon>
        <taxon>Bacillota</taxon>
        <taxon>Clostridia</taxon>
        <taxon>Eubacteriales</taxon>
        <taxon>Oscillospiraceae</taxon>
        <taxon>Hominimerdicola</taxon>
    </lineage>
</organism>
<evidence type="ECO:0000256" key="1">
    <source>
        <dbReference type="SAM" id="Coils"/>
    </source>
</evidence>
<gene>
    <name evidence="2" type="ORF">OCV57_00845</name>
</gene>
<protein>
    <submittedName>
        <fullName evidence="2">Uncharacterized protein</fullName>
    </submittedName>
</protein>
<reference evidence="2 3" key="1">
    <citation type="journal article" date="2021" name="ISME Commun">
        <title>Automated analysis of genomic sequences facilitates high-throughput and comprehensive description of bacteria.</title>
        <authorList>
            <person name="Hitch T.C.A."/>
        </authorList>
    </citation>
    <scope>NUCLEOTIDE SEQUENCE [LARGE SCALE GENOMIC DNA]</scope>
    <source>
        <strain evidence="2 3">Sanger_31</strain>
    </source>
</reference>
<dbReference type="Proteomes" id="UP001208131">
    <property type="component" value="Unassembled WGS sequence"/>
</dbReference>
<name>A0AAE3LGH7_9FIRM</name>
<evidence type="ECO:0000313" key="2">
    <source>
        <dbReference type="EMBL" id="MCU6704473.1"/>
    </source>
</evidence>
<dbReference type="EMBL" id="JAOQJZ010000001">
    <property type="protein sequence ID" value="MCU6704473.1"/>
    <property type="molecule type" value="Genomic_DNA"/>
</dbReference>
<keyword evidence="3" id="KW-1185">Reference proteome</keyword>
<proteinExistence type="predicted"/>
<dbReference type="AlphaFoldDB" id="A0AAE3LGH7"/>
<comment type="caution">
    <text evidence="2">The sequence shown here is derived from an EMBL/GenBank/DDBJ whole genome shotgun (WGS) entry which is preliminary data.</text>
</comment>
<feature type="coiled-coil region" evidence="1">
    <location>
        <begin position="7"/>
        <end position="34"/>
    </location>
</feature>
<sequence length="94" mass="10587">MSSVFKDMDQDDRLDTLERKVKKLERNANGGSKMSGIIKELIGRECTIDGDGIYGHSCTILDADDEWVKLIVHEKKSDSTMIVRLDNIDSITLD</sequence>
<dbReference type="RefSeq" id="WP_046441641.1">
    <property type="nucleotide sequence ID" value="NZ_JAOQJZ010000001.1"/>
</dbReference>